<keyword evidence="4" id="KW-1185">Reference proteome</keyword>
<dbReference type="PANTHER" id="PTHR31719">
    <property type="entry name" value="NAC TRANSCRIPTION FACTOR 56"/>
    <property type="match status" value="1"/>
</dbReference>
<feature type="signal peptide" evidence="1">
    <location>
        <begin position="1"/>
        <end position="19"/>
    </location>
</feature>
<gene>
    <name evidence="3" type="ORF">GUJ93_ZPchr0003g18643</name>
</gene>
<evidence type="ECO:0000313" key="3">
    <source>
        <dbReference type="EMBL" id="KAG8063264.1"/>
    </source>
</evidence>
<sequence length="118" mass="13961">MSLSLQILQILALPSLSPACRRQSWHRSYFLHLPAGYHFKPTDDELIVHFLRRKIAGLPPLLPIFIEVTNFRICPDDLTEKYRGYDREGRYFFARRKRKYDTSARLERSTGNEGRRAH</sequence>
<dbReference type="Pfam" id="PF02365">
    <property type="entry name" value="NAM"/>
    <property type="match status" value="1"/>
</dbReference>
<comment type="caution">
    <text evidence="3">The sequence shown here is derived from an EMBL/GenBank/DDBJ whole genome shotgun (WGS) entry which is preliminary data.</text>
</comment>
<dbReference type="EMBL" id="JAAALK010000286">
    <property type="protein sequence ID" value="KAG8063264.1"/>
    <property type="molecule type" value="Genomic_DNA"/>
</dbReference>
<name>A0A8J5SWE0_ZIZPA</name>
<reference evidence="3" key="1">
    <citation type="journal article" date="2021" name="bioRxiv">
        <title>Whole Genome Assembly and Annotation of Northern Wild Rice, Zizania palustris L., Supports a Whole Genome Duplication in the Zizania Genus.</title>
        <authorList>
            <person name="Haas M."/>
            <person name="Kono T."/>
            <person name="Macchietto M."/>
            <person name="Millas R."/>
            <person name="McGilp L."/>
            <person name="Shao M."/>
            <person name="Duquette J."/>
            <person name="Hirsch C.N."/>
            <person name="Kimball J."/>
        </authorList>
    </citation>
    <scope>NUCLEOTIDE SEQUENCE</scope>
    <source>
        <tissue evidence="3">Fresh leaf tissue</tissue>
    </source>
</reference>
<reference evidence="3" key="2">
    <citation type="submission" date="2021-02" db="EMBL/GenBank/DDBJ databases">
        <authorList>
            <person name="Kimball J.A."/>
            <person name="Haas M.W."/>
            <person name="Macchietto M."/>
            <person name="Kono T."/>
            <person name="Duquette J."/>
            <person name="Shao M."/>
        </authorList>
    </citation>
    <scope>NUCLEOTIDE SEQUENCE</scope>
    <source>
        <tissue evidence="3">Fresh leaf tissue</tissue>
    </source>
</reference>
<dbReference type="PANTHER" id="PTHR31719:SF235">
    <property type="entry name" value="NAC DOMAIN-CONTAINING PROTEIN"/>
    <property type="match status" value="1"/>
</dbReference>
<dbReference type="PROSITE" id="PS51005">
    <property type="entry name" value="NAC"/>
    <property type="match status" value="1"/>
</dbReference>
<evidence type="ECO:0000256" key="1">
    <source>
        <dbReference type="SAM" id="SignalP"/>
    </source>
</evidence>
<dbReference type="AlphaFoldDB" id="A0A8J5SWE0"/>
<dbReference type="GO" id="GO:0003677">
    <property type="term" value="F:DNA binding"/>
    <property type="evidence" value="ECO:0007669"/>
    <property type="project" value="InterPro"/>
</dbReference>
<organism evidence="3 4">
    <name type="scientific">Zizania palustris</name>
    <name type="common">Northern wild rice</name>
    <dbReference type="NCBI Taxonomy" id="103762"/>
    <lineage>
        <taxon>Eukaryota</taxon>
        <taxon>Viridiplantae</taxon>
        <taxon>Streptophyta</taxon>
        <taxon>Embryophyta</taxon>
        <taxon>Tracheophyta</taxon>
        <taxon>Spermatophyta</taxon>
        <taxon>Magnoliopsida</taxon>
        <taxon>Liliopsida</taxon>
        <taxon>Poales</taxon>
        <taxon>Poaceae</taxon>
        <taxon>BOP clade</taxon>
        <taxon>Oryzoideae</taxon>
        <taxon>Oryzeae</taxon>
        <taxon>Zizaniinae</taxon>
        <taxon>Zizania</taxon>
    </lineage>
</organism>
<evidence type="ECO:0000313" key="4">
    <source>
        <dbReference type="Proteomes" id="UP000729402"/>
    </source>
</evidence>
<accession>A0A8J5SWE0</accession>
<dbReference type="GO" id="GO:0006355">
    <property type="term" value="P:regulation of DNA-templated transcription"/>
    <property type="evidence" value="ECO:0007669"/>
    <property type="project" value="InterPro"/>
</dbReference>
<keyword evidence="1" id="KW-0732">Signal</keyword>
<proteinExistence type="predicted"/>
<dbReference type="InterPro" id="IPR003441">
    <property type="entry name" value="NAC-dom"/>
</dbReference>
<feature type="domain" description="NAC" evidence="2">
    <location>
        <begin position="33"/>
        <end position="118"/>
    </location>
</feature>
<dbReference type="Proteomes" id="UP000729402">
    <property type="component" value="Unassembled WGS sequence"/>
</dbReference>
<feature type="chain" id="PRO_5035300468" description="NAC domain-containing protein" evidence="1">
    <location>
        <begin position="20"/>
        <end position="118"/>
    </location>
</feature>
<evidence type="ECO:0000259" key="2">
    <source>
        <dbReference type="PROSITE" id="PS51005"/>
    </source>
</evidence>
<dbReference type="OrthoDB" id="693909at2759"/>
<protein>
    <recommendedName>
        <fullName evidence="2">NAC domain-containing protein</fullName>
    </recommendedName>
</protein>